<dbReference type="KEGG" id="vg:37619170"/>
<dbReference type="EMBL" id="KR002686">
    <property type="protein sequence ID" value="ALE18215.1"/>
    <property type="molecule type" value="Genomic_RNA"/>
</dbReference>
<organism evidence="1 2">
    <name type="scientific">Tetterwort vein chlorosis virus</name>
    <dbReference type="NCBI Taxonomy" id="1712389"/>
    <lineage>
        <taxon>Viruses</taxon>
        <taxon>Riboviria</taxon>
        <taxon>Orthornavirae</taxon>
        <taxon>Kitrinoviricota</taxon>
        <taxon>Alsuviricetes</taxon>
        <taxon>Martellivirales</taxon>
        <taxon>Closteroviridae</taxon>
        <taxon>Crinivirus</taxon>
        <taxon>Crinivirus chelidonii</taxon>
    </lineage>
</organism>
<name>A0A0M4M752_9CLOS</name>
<dbReference type="Proteomes" id="UP000234780">
    <property type="component" value="Genome"/>
</dbReference>
<proteinExistence type="predicted"/>
<dbReference type="RefSeq" id="YP_009507963.1">
    <property type="nucleotide sequence ID" value="NC_038788.1"/>
</dbReference>
<dbReference type="GeneID" id="37619170"/>
<sequence length="163" mass="19140">MAEIKHIIDGVYDLVKAFLNNGTFIENYYSIINYASAVEDFLSKSKKVKIADVPMLKTGFRVCRDNGLPTDFLKNLFVKEYNREFLLHDVKLYKVMCHIVYKMLCDDDFFMFLSDFYSDGEVFCVLQDWTTGLTIRYNESNGHLNLVNEEFLTEPFKIFNDMI</sequence>
<protein>
    <submittedName>
        <fullName evidence="1">p19 protein</fullName>
    </submittedName>
</protein>
<keyword evidence="2" id="KW-1185">Reference proteome</keyword>
<evidence type="ECO:0000313" key="1">
    <source>
        <dbReference type="EMBL" id="ALE18215.1"/>
    </source>
</evidence>
<evidence type="ECO:0000313" key="2">
    <source>
        <dbReference type="Proteomes" id="UP000234780"/>
    </source>
</evidence>
<reference evidence="1 2" key="1">
    <citation type="submission" date="2015-03" db="EMBL/GenBank/DDBJ databases">
        <title>Nucleotide sequence and genome organization of Tetterwort vein chlorosis virus, a new member of the genus Crinivirus.</title>
        <authorList>
            <person name="Zhao F."/>
            <person name="Yoo R.H."/>
            <person name="Lim S."/>
            <person name="Igori D."/>
            <person name="Lee S.H."/>
            <person name="Moon J.S."/>
        </authorList>
    </citation>
    <scope>NUCLEOTIDE SEQUENCE [LARGE SCALE GENOMIC DNA]</scope>
    <source>
        <strain evidence="1">Yesan</strain>
    </source>
</reference>
<accession>A0A0M4M752</accession>